<sequence length="472" mass="50921">MTNAKVFCLSVATLGTCTTATTDSNNPAHATCSTEKLATKPREVEHKTTSITDAAASGHLASQVRLGAQLVQAPGRHDEGYQWTLLAAQRGAAEAQLLLATLLALGHGCSRDKSMALRWLKRARLHSGNQISDEDVAGAKHMLAIGEKICALERLQKWSTGTLSVSGRVQRFQSHDDDDDDASSQSFGDVFTEMVAQSKNGSSVARDFVQGYTTLKAGVHWLEAGDITRGIATVRQAHRLWHPLDVPREVAVRVQQAARRVLIADPSDANALYVEGVYGFKATPALYWLHCTTLHPTDAAFHHALGAVYASAGQYESALRSFTKAIAVAASATANETLTWCYERAACLRKLLGTGLASVASAVAAYESYVRAAPRDHRKVPEAWYALGLLYAAAGRTEDVRHAFGQGVATEACRLRCLPPLNFSTKQRVAKYLLHAPDARRRPTSSSGGAVHGNASPPIALDVLRRMHRLPL</sequence>
<dbReference type="OMA" id="CYERAAC"/>
<proteinExistence type="predicted"/>
<evidence type="ECO:0000313" key="3">
    <source>
        <dbReference type="EMBL" id="EQC34081.1"/>
    </source>
</evidence>
<protein>
    <submittedName>
        <fullName evidence="3">Uncharacterized protein</fullName>
    </submittedName>
</protein>
<dbReference type="SUPFAM" id="SSF48452">
    <property type="entry name" value="TPR-like"/>
    <property type="match status" value="2"/>
</dbReference>
<gene>
    <name evidence="3" type="ORF">SDRG_08292</name>
</gene>
<dbReference type="Gene3D" id="1.25.40.10">
    <property type="entry name" value="Tetratricopeptide repeat domain"/>
    <property type="match status" value="2"/>
</dbReference>
<evidence type="ECO:0000313" key="4">
    <source>
        <dbReference type="Proteomes" id="UP000030762"/>
    </source>
</evidence>
<dbReference type="AlphaFoldDB" id="T0QH62"/>
<keyword evidence="1" id="KW-0802">TPR repeat</keyword>
<dbReference type="VEuPathDB" id="FungiDB:SDRG_08292"/>
<keyword evidence="4" id="KW-1185">Reference proteome</keyword>
<feature type="repeat" description="TPR" evidence="1">
    <location>
        <begin position="299"/>
        <end position="332"/>
    </location>
</feature>
<evidence type="ECO:0000256" key="1">
    <source>
        <dbReference type="PROSITE-ProRule" id="PRU00339"/>
    </source>
</evidence>
<dbReference type="STRING" id="1156394.T0QH62"/>
<organism evidence="3 4">
    <name type="scientific">Saprolegnia diclina (strain VS20)</name>
    <dbReference type="NCBI Taxonomy" id="1156394"/>
    <lineage>
        <taxon>Eukaryota</taxon>
        <taxon>Sar</taxon>
        <taxon>Stramenopiles</taxon>
        <taxon>Oomycota</taxon>
        <taxon>Saprolegniomycetes</taxon>
        <taxon>Saprolegniales</taxon>
        <taxon>Saprolegniaceae</taxon>
        <taxon>Saprolegnia</taxon>
    </lineage>
</organism>
<dbReference type="GeneID" id="19949019"/>
<name>T0QH62_SAPDV</name>
<dbReference type="Proteomes" id="UP000030762">
    <property type="component" value="Unassembled WGS sequence"/>
</dbReference>
<feature type="chain" id="PRO_5004570208" evidence="2">
    <location>
        <begin position="20"/>
        <end position="472"/>
    </location>
</feature>
<evidence type="ECO:0000256" key="2">
    <source>
        <dbReference type="SAM" id="SignalP"/>
    </source>
</evidence>
<feature type="signal peptide" evidence="2">
    <location>
        <begin position="1"/>
        <end position="19"/>
    </location>
</feature>
<dbReference type="InterPro" id="IPR019734">
    <property type="entry name" value="TPR_rpt"/>
</dbReference>
<dbReference type="EMBL" id="JH767156">
    <property type="protein sequence ID" value="EQC34081.1"/>
    <property type="molecule type" value="Genomic_DNA"/>
</dbReference>
<dbReference type="PROSITE" id="PS50005">
    <property type="entry name" value="TPR"/>
    <property type="match status" value="1"/>
</dbReference>
<dbReference type="eggNOG" id="ENOG502SV10">
    <property type="taxonomic scope" value="Eukaryota"/>
</dbReference>
<reference evidence="3 4" key="1">
    <citation type="submission" date="2012-04" db="EMBL/GenBank/DDBJ databases">
        <title>The Genome Sequence of Saprolegnia declina VS20.</title>
        <authorList>
            <consortium name="The Broad Institute Genome Sequencing Platform"/>
            <person name="Russ C."/>
            <person name="Nusbaum C."/>
            <person name="Tyler B."/>
            <person name="van West P."/>
            <person name="Dieguez-Uribeondo J."/>
            <person name="de Bruijn I."/>
            <person name="Tripathy S."/>
            <person name="Jiang R."/>
            <person name="Young S.K."/>
            <person name="Zeng Q."/>
            <person name="Gargeya S."/>
            <person name="Fitzgerald M."/>
            <person name="Haas B."/>
            <person name="Abouelleil A."/>
            <person name="Alvarado L."/>
            <person name="Arachchi H.M."/>
            <person name="Berlin A."/>
            <person name="Chapman S.B."/>
            <person name="Goldberg J."/>
            <person name="Griggs A."/>
            <person name="Gujja S."/>
            <person name="Hansen M."/>
            <person name="Howarth C."/>
            <person name="Imamovic A."/>
            <person name="Larimer J."/>
            <person name="McCowen C."/>
            <person name="Montmayeur A."/>
            <person name="Murphy C."/>
            <person name="Neiman D."/>
            <person name="Pearson M."/>
            <person name="Priest M."/>
            <person name="Roberts A."/>
            <person name="Saif S."/>
            <person name="Shea T."/>
            <person name="Sisk P."/>
            <person name="Sykes S."/>
            <person name="Wortman J."/>
            <person name="Nusbaum C."/>
            <person name="Birren B."/>
        </authorList>
    </citation>
    <scope>NUCLEOTIDE SEQUENCE [LARGE SCALE GENOMIC DNA]</scope>
    <source>
        <strain evidence="3 4">VS20</strain>
    </source>
</reference>
<dbReference type="OrthoDB" id="2423701at2759"/>
<dbReference type="InParanoid" id="T0QH62"/>
<dbReference type="SUPFAM" id="SSF81901">
    <property type="entry name" value="HCP-like"/>
    <property type="match status" value="1"/>
</dbReference>
<dbReference type="InterPro" id="IPR011990">
    <property type="entry name" value="TPR-like_helical_dom_sf"/>
</dbReference>
<accession>T0QH62</accession>
<dbReference type="RefSeq" id="XP_008612393.1">
    <property type="nucleotide sequence ID" value="XM_008614171.1"/>
</dbReference>
<keyword evidence="2" id="KW-0732">Signal</keyword>